<evidence type="ECO:0000313" key="1">
    <source>
        <dbReference type="EMBL" id="OYN81877.1"/>
    </source>
</evidence>
<protein>
    <submittedName>
        <fullName evidence="1">Uncharacterized protein</fullName>
    </submittedName>
</protein>
<accession>A0A255DQZ7</accession>
<name>A0A255DQZ7_9MYCO</name>
<dbReference type="EMBL" id="NOZR01000003">
    <property type="protein sequence ID" value="OYN81877.1"/>
    <property type="molecule type" value="Genomic_DNA"/>
</dbReference>
<gene>
    <name evidence="1" type="ORF">CG716_04975</name>
</gene>
<comment type="caution">
    <text evidence="1">The sequence shown here is derived from an EMBL/GenBank/DDBJ whole genome shotgun (WGS) entry which is preliminary data.</text>
</comment>
<reference evidence="1 2" key="1">
    <citation type="submission" date="2017-07" db="EMBL/GenBank/DDBJ databases">
        <title>The new phylogeny of genus Mycobacterium.</title>
        <authorList>
            <person name="Tortoli E."/>
            <person name="Trovato A."/>
            <person name="Cirillo D.M."/>
        </authorList>
    </citation>
    <scope>NUCLEOTIDE SEQUENCE [LARGE SCALE GENOMIC DNA]</scope>
    <source>
        <strain evidence="1 2">ATCC 33027</strain>
    </source>
</reference>
<sequence>MSACATQNQHWEKNCTVTAKTILTDVSGDKNSTSTTRTKRVDTSCGSYNVEDAWEVGSFNSWDLWGKLQEGKVYDLKVGGIRNGFFSMFQTVIDVKPVGHA</sequence>
<proteinExistence type="predicted"/>
<evidence type="ECO:0000313" key="2">
    <source>
        <dbReference type="Proteomes" id="UP000216063"/>
    </source>
</evidence>
<dbReference type="AlphaFoldDB" id="A0A255DQZ7"/>
<dbReference type="OrthoDB" id="4751860at2"/>
<keyword evidence="2" id="KW-1185">Reference proteome</keyword>
<dbReference type="Proteomes" id="UP000216063">
    <property type="component" value="Unassembled WGS sequence"/>
</dbReference>
<organism evidence="1 2">
    <name type="scientific">Mycolicibacterium sphagni</name>
    <dbReference type="NCBI Taxonomy" id="1786"/>
    <lineage>
        <taxon>Bacteria</taxon>
        <taxon>Bacillati</taxon>
        <taxon>Actinomycetota</taxon>
        <taxon>Actinomycetes</taxon>
        <taxon>Mycobacteriales</taxon>
        <taxon>Mycobacteriaceae</taxon>
        <taxon>Mycolicibacterium</taxon>
    </lineage>
</organism>